<dbReference type="InterPro" id="IPR036641">
    <property type="entry name" value="HPT_dom_sf"/>
</dbReference>
<evidence type="ECO:0000313" key="2">
    <source>
        <dbReference type="Proteomes" id="UP000263833"/>
    </source>
</evidence>
<organism evidence="1 2">
    <name type="scientific">Sphingorhabdus pulchriflava</name>
    <dbReference type="NCBI Taxonomy" id="2292257"/>
    <lineage>
        <taxon>Bacteria</taxon>
        <taxon>Pseudomonadati</taxon>
        <taxon>Pseudomonadota</taxon>
        <taxon>Alphaproteobacteria</taxon>
        <taxon>Sphingomonadales</taxon>
        <taxon>Sphingomonadaceae</taxon>
        <taxon>Sphingorhabdus</taxon>
    </lineage>
</organism>
<name>A0A371BH76_9SPHN</name>
<dbReference type="Proteomes" id="UP000263833">
    <property type="component" value="Unassembled WGS sequence"/>
</dbReference>
<protein>
    <submittedName>
        <fullName evidence="1">Hpt domain-containing protein</fullName>
    </submittedName>
</protein>
<comment type="caution">
    <text evidence="1">The sequence shown here is derived from an EMBL/GenBank/DDBJ whole genome shotgun (WGS) entry which is preliminary data.</text>
</comment>
<dbReference type="RefSeq" id="WP_115548490.1">
    <property type="nucleotide sequence ID" value="NZ_QRGP01000001.1"/>
</dbReference>
<dbReference type="SUPFAM" id="SSF47226">
    <property type="entry name" value="Histidine-containing phosphotransfer domain, HPT domain"/>
    <property type="match status" value="1"/>
</dbReference>
<accession>A0A371BH76</accession>
<dbReference type="EMBL" id="QRGP01000001">
    <property type="protein sequence ID" value="RDV06945.1"/>
    <property type="molecule type" value="Genomic_DNA"/>
</dbReference>
<reference evidence="2" key="1">
    <citation type="submission" date="2018-08" db="EMBL/GenBank/DDBJ databases">
        <authorList>
            <person name="Kim S.-J."/>
            <person name="Jung G.-Y."/>
        </authorList>
    </citation>
    <scope>NUCLEOTIDE SEQUENCE [LARGE SCALE GENOMIC DNA]</scope>
    <source>
        <strain evidence="2">GY_G</strain>
    </source>
</reference>
<dbReference type="Gene3D" id="1.20.120.160">
    <property type="entry name" value="HPT domain"/>
    <property type="match status" value="1"/>
</dbReference>
<sequence length="101" mass="10869">MSMEYGAFNTALTAAAGDDPALIAELRAAFIESATRQVDLLSRSRCDANWQYSCYRIKGLAASFGVSELIELADEAMAGAPGDPVIVRKLSTALKEIQLRD</sequence>
<dbReference type="AlphaFoldDB" id="A0A371BH76"/>
<proteinExistence type="predicted"/>
<keyword evidence="2" id="KW-1185">Reference proteome</keyword>
<dbReference type="OrthoDB" id="7427752at2"/>
<dbReference type="GO" id="GO:0000160">
    <property type="term" value="P:phosphorelay signal transduction system"/>
    <property type="evidence" value="ECO:0007669"/>
    <property type="project" value="InterPro"/>
</dbReference>
<evidence type="ECO:0000313" key="1">
    <source>
        <dbReference type="EMBL" id="RDV06945.1"/>
    </source>
</evidence>
<gene>
    <name evidence="1" type="ORF">DXH95_06000</name>
</gene>